<evidence type="ECO:0000256" key="3">
    <source>
        <dbReference type="ARBA" id="ARBA00023054"/>
    </source>
</evidence>
<evidence type="ECO:0000313" key="5">
    <source>
        <dbReference type="Proteomes" id="UP000887540"/>
    </source>
</evidence>
<dbReference type="GO" id="GO:0005737">
    <property type="term" value="C:cytoplasm"/>
    <property type="evidence" value="ECO:0007669"/>
    <property type="project" value="TreeGrafter"/>
</dbReference>
<accession>A0A914CAA1</accession>
<comment type="similarity">
    <text evidence="1">Belongs to the zygin family.</text>
</comment>
<reference evidence="6" key="1">
    <citation type="submission" date="2022-11" db="UniProtKB">
        <authorList>
            <consortium name="WormBaseParasite"/>
        </authorList>
    </citation>
    <scope>IDENTIFICATION</scope>
</reference>
<evidence type="ECO:0000256" key="1">
    <source>
        <dbReference type="ARBA" id="ARBA00006788"/>
    </source>
</evidence>
<dbReference type="WBParaSite" id="ACRNAN_Path_712.g2675.t2">
    <property type="protein sequence ID" value="ACRNAN_Path_712.g2675.t2"/>
    <property type="gene ID" value="ACRNAN_Path_712.g2675"/>
</dbReference>
<name>A0A914CAA1_9BILA</name>
<keyword evidence="5" id="KW-1185">Reference proteome</keyword>
<evidence type="ECO:0000313" key="6">
    <source>
        <dbReference type="WBParaSite" id="ACRNAN_Path_712.g2675.t2"/>
    </source>
</evidence>
<keyword evidence="2" id="KW-0597">Phosphoprotein</keyword>
<proteinExistence type="inferred from homology"/>
<keyword evidence="3" id="KW-0175">Coiled coil</keyword>
<dbReference type="AlphaFoldDB" id="A0A914CAA1"/>
<dbReference type="Pfam" id="PF07763">
    <property type="entry name" value="FEZ"/>
    <property type="match status" value="1"/>
</dbReference>
<sequence length="401" mass="45042">MVVAVTKELTMEAKDLAIPDAPLAVGEDVGSFKESPILKAEKLFADCPSASNNDDANSSSLSGSLEENAHLSTSLEDLVENFDLKINKVLTDFDEDTDHMAPVQIRTQDEIMSESQVWWTLTGNYGNILPLDFSKTQIRKNQIEALNLQSPRDESSSDAGYDQAEEEELRQSMDLHQLISQQVHISGESPPISADQVIEEIDEIMQTGDLIRSMTTTDRTIESVDSMYSSMRSPYESSHAEVDMKLKSNAALDVTPEVSELSSLPQSKLLTLFSEMEQLIQLYNAELVTELAHRDELEYEKEVKNKFITLLVQIQDKRRKYQNERKKKSIKLDISQMPQYMTASIPFEDNLRMLDVPMLEALIKILQAINEDSPQVPSLLTDYILTVVCPSPATTSTLDNL</sequence>
<dbReference type="PANTHER" id="PTHR12394:SF12">
    <property type="entry name" value="LD08195P"/>
    <property type="match status" value="1"/>
</dbReference>
<evidence type="ECO:0000256" key="2">
    <source>
        <dbReference type="ARBA" id="ARBA00022553"/>
    </source>
</evidence>
<dbReference type="InterPro" id="IPR011680">
    <property type="entry name" value="FEZ"/>
</dbReference>
<feature type="region of interest" description="Disordered" evidence="4">
    <location>
        <begin position="145"/>
        <end position="169"/>
    </location>
</feature>
<protein>
    <submittedName>
        <fullName evidence="6">Fasciculation and elongation protein zeta-2</fullName>
    </submittedName>
</protein>
<dbReference type="Proteomes" id="UP000887540">
    <property type="component" value="Unplaced"/>
</dbReference>
<organism evidence="5 6">
    <name type="scientific">Acrobeloides nanus</name>
    <dbReference type="NCBI Taxonomy" id="290746"/>
    <lineage>
        <taxon>Eukaryota</taxon>
        <taxon>Metazoa</taxon>
        <taxon>Ecdysozoa</taxon>
        <taxon>Nematoda</taxon>
        <taxon>Chromadorea</taxon>
        <taxon>Rhabditida</taxon>
        <taxon>Tylenchina</taxon>
        <taxon>Cephalobomorpha</taxon>
        <taxon>Cephaloboidea</taxon>
        <taxon>Cephalobidae</taxon>
        <taxon>Acrobeloides</taxon>
    </lineage>
</organism>
<dbReference type="PANTHER" id="PTHR12394">
    <property type="entry name" value="ZYGIN"/>
    <property type="match status" value="1"/>
</dbReference>
<dbReference type="GO" id="GO:0030424">
    <property type="term" value="C:axon"/>
    <property type="evidence" value="ECO:0007669"/>
    <property type="project" value="TreeGrafter"/>
</dbReference>
<evidence type="ECO:0000256" key="4">
    <source>
        <dbReference type="SAM" id="MobiDB-lite"/>
    </source>
</evidence>